<sequence>MATFAPTECPISVGEVIFTTLSGMLPFGKYNVRILSMVPWPYIQQLYTARLEYLEYARQALAKRYQDNRCRMPLGGKQSQDIMQRFIEAQHPKPGGRMDVPELRAQASSLMVAGASTGSITMNWMTYYFSKNPSVKNRIIHQLDEMFPDNLDAGTPLPSRC</sequence>
<dbReference type="Pfam" id="PF00067">
    <property type="entry name" value="p450"/>
    <property type="match status" value="1"/>
</dbReference>
<dbReference type="SUPFAM" id="SSF48264">
    <property type="entry name" value="Cytochrome P450"/>
    <property type="match status" value="1"/>
</dbReference>
<dbReference type="GO" id="GO:0004497">
    <property type="term" value="F:monooxygenase activity"/>
    <property type="evidence" value="ECO:0007669"/>
    <property type="project" value="InterPro"/>
</dbReference>
<dbReference type="RefSeq" id="XP_018687351.1">
    <property type="nucleotide sequence ID" value="XM_018843368.1"/>
</dbReference>
<dbReference type="OrthoDB" id="1470350at2759"/>
<keyword evidence="2" id="KW-1185">Reference proteome</keyword>
<proteinExistence type="predicted"/>
<accession>A0A178Z2Q7</accession>
<name>A0A178Z2Q7_9EURO</name>
<dbReference type="Gene3D" id="1.10.630.10">
    <property type="entry name" value="Cytochrome P450"/>
    <property type="match status" value="1"/>
</dbReference>
<organism evidence="1 2">
    <name type="scientific">Fonsecaea erecta</name>
    <dbReference type="NCBI Taxonomy" id="1367422"/>
    <lineage>
        <taxon>Eukaryota</taxon>
        <taxon>Fungi</taxon>
        <taxon>Dikarya</taxon>
        <taxon>Ascomycota</taxon>
        <taxon>Pezizomycotina</taxon>
        <taxon>Eurotiomycetes</taxon>
        <taxon>Chaetothyriomycetidae</taxon>
        <taxon>Chaetothyriales</taxon>
        <taxon>Herpotrichiellaceae</taxon>
        <taxon>Fonsecaea</taxon>
    </lineage>
</organism>
<dbReference type="STRING" id="1367422.A0A178Z2Q7"/>
<reference evidence="1 2" key="1">
    <citation type="submission" date="2016-04" db="EMBL/GenBank/DDBJ databases">
        <title>Draft genome of Fonsecaea erecta CBS 125763.</title>
        <authorList>
            <person name="Weiss V.A."/>
            <person name="Vicente V.A."/>
            <person name="Raittz R.T."/>
            <person name="Moreno L.F."/>
            <person name="De Souza E.M."/>
            <person name="Pedrosa F.O."/>
            <person name="Steffens M.B."/>
            <person name="Faoro H."/>
            <person name="Tadra-Sfeir M.Z."/>
            <person name="Najafzadeh M.J."/>
            <person name="Felipe M.S."/>
            <person name="Teixeira M."/>
            <person name="Sun J."/>
            <person name="Xi L."/>
            <person name="Gomes R."/>
            <person name="De Azevedo C.M."/>
            <person name="Salgado C.G."/>
            <person name="Da Silva M.B."/>
            <person name="Nascimento M.F."/>
            <person name="Queiroz-Telles F."/>
            <person name="Attili D.S."/>
            <person name="Gorbushina A."/>
        </authorList>
    </citation>
    <scope>NUCLEOTIDE SEQUENCE [LARGE SCALE GENOMIC DNA]</scope>
    <source>
        <strain evidence="1 2">CBS 125763</strain>
    </source>
</reference>
<protein>
    <submittedName>
        <fullName evidence="1">Uncharacterized protein</fullName>
    </submittedName>
</protein>
<dbReference type="GO" id="GO:0020037">
    <property type="term" value="F:heme binding"/>
    <property type="evidence" value="ECO:0007669"/>
    <property type="project" value="InterPro"/>
</dbReference>
<dbReference type="AlphaFoldDB" id="A0A178Z2Q7"/>
<evidence type="ECO:0000313" key="1">
    <source>
        <dbReference type="EMBL" id="OAP53984.1"/>
    </source>
</evidence>
<dbReference type="GO" id="GO:0005506">
    <property type="term" value="F:iron ion binding"/>
    <property type="evidence" value="ECO:0007669"/>
    <property type="project" value="InterPro"/>
</dbReference>
<dbReference type="EMBL" id="LVYI01000017">
    <property type="protein sequence ID" value="OAP53984.1"/>
    <property type="molecule type" value="Genomic_DNA"/>
</dbReference>
<dbReference type="GeneID" id="30016031"/>
<dbReference type="InterPro" id="IPR036396">
    <property type="entry name" value="Cyt_P450_sf"/>
</dbReference>
<dbReference type="Proteomes" id="UP000078343">
    <property type="component" value="Unassembled WGS sequence"/>
</dbReference>
<gene>
    <name evidence="1" type="ORF">AYL99_11864</name>
</gene>
<comment type="caution">
    <text evidence="1">The sequence shown here is derived from an EMBL/GenBank/DDBJ whole genome shotgun (WGS) entry which is preliminary data.</text>
</comment>
<dbReference type="InterPro" id="IPR001128">
    <property type="entry name" value="Cyt_P450"/>
</dbReference>
<evidence type="ECO:0000313" key="2">
    <source>
        <dbReference type="Proteomes" id="UP000078343"/>
    </source>
</evidence>
<dbReference type="GO" id="GO:0016705">
    <property type="term" value="F:oxidoreductase activity, acting on paired donors, with incorporation or reduction of molecular oxygen"/>
    <property type="evidence" value="ECO:0007669"/>
    <property type="project" value="InterPro"/>
</dbReference>